<dbReference type="RefSeq" id="WP_157814984.1">
    <property type="nucleotide sequence ID" value="NZ_FNNA01000001.1"/>
</dbReference>
<accession>A0A1H2QHS4</accession>
<reference evidence="2" key="1">
    <citation type="submission" date="2016-10" db="EMBL/GenBank/DDBJ databases">
        <authorList>
            <person name="Varghese N."/>
            <person name="Submissions S."/>
        </authorList>
    </citation>
    <scope>NUCLEOTIDE SEQUENCE [LARGE SCALE GENOMIC DNA]</scope>
    <source>
        <strain evidence="2">DSM 29303</strain>
    </source>
</reference>
<name>A0A1H2QHS4_9RHOB</name>
<evidence type="ECO:0000313" key="2">
    <source>
        <dbReference type="Proteomes" id="UP000182944"/>
    </source>
</evidence>
<dbReference type="AlphaFoldDB" id="A0A1H2QHS4"/>
<evidence type="ECO:0000313" key="1">
    <source>
        <dbReference type="EMBL" id="SDW06184.1"/>
    </source>
</evidence>
<gene>
    <name evidence="1" type="ORF">SAMN05444276_10123</name>
</gene>
<dbReference type="Proteomes" id="UP000182944">
    <property type="component" value="Unassembled WGS sequence"/>
</dbReference>
<organism evidence="1 2">
    <name type="scientific">Paracoccus sanguinis</name>
    <dbReference type="NCBI Taxonomy" id="1545044"/>
    <lineage>
        <taxon>Bacteria</taxon>
        <taxon>Pseudomonadati</taxon>
        <taxon>Pseudomonadota</taxon>
        <taxon>Alphaproteobacteria</taxon>
        <taxon>Rhodobacterales</taxon>
        <taxon>Paracoccaceae</taxon>
        <taxon>Paracoccus</taxon>
    </lineage>
</organism>
<proteinExistence type="predicted"/>
<protein>
    <recommendedName>
        <fullName evidence="3">HNH endonuclease</fullName>
    </recommendedName>
</protein>
<sequence>MTKLCTKCGVEKDVCEFGRRRLSPDGRQTWCRDCRREYQRAYAQKFRNPEKHREAQRRYRLRHAEKYRAHSIVRRAVKACRIVVPVWCQRCGCVTDLEAHHHDYDAPLSVEWLCSTCHGLAHRSYEGGQHAGL</sequence>
<dbReference type="STRING" id="1545044.SAMN05444276_10123"/>
<dbReference type="EMBL" id="FNNA01000001">
    <property type="protein sequence ID" value="SDW06184.1"/>
    <property type="molecule type" value="Genomic_DNA"/>
</dbReference>
<evidence type="ECO:0008006" key="3">
    <source>
        <dbReference type="Google" id="ProtNLM"/>
    </source>
</evidence>
<keyword evidence="2" id="KW-1185">Reference proteome</keyword>